<protein>
    <recommendedName>
        <fullName evidence="3">RNI-like protein</fullName>
    </recommendedName>
</protein>
<organism evidence="1 2">
    <name type="scientific">Lichtheimia corymbifera JMRC:FSU:9682</name>
    <dbReference type="NCBI Taxonomy" id="1263082"/>
    <lineage>
        <taxon>Eukaryota</taxon>
        <taxon>Fungi</taxon>
        <taxon>Fungi incertae sedis</taxon>
        <taxon>Mucoromycota</taxon>
        <taxon>Mucoromycotina</taxon>
        <taxon>Mucoromycetes</taxon>
        <taxon>Mucorales</taxon>
        <taxon>Lichtheimiaceae</taxon>
        <taxon>Lichtheimia</taxon>
    </lineage>
</organism>
<dbReference type="Gene3D" id="3.80.10.10">
    <property type="entry name" value="Ribonuclease Inhibitor"/>
    <property type="match status" value="1"/>
</dbReference>
<dbReference type="AlphaFoldDB" id="A0A068RYK7"/>
<reference evidence="1" key="1">
    <citation type="submission" date="2013-08" db="EMBL/GenBank/DDBJ databases">
        <title>Gene expansion shapes genome architecture in the human pathogen Lichtheimia corymbifera: an evolutionary genomics analysis in the ancient terrestrial Mucorales (Mucoromycotina).</title>
        <authorList>
            <person name="Schwartze V.U."/>
            <person name="Winter S."/>
            <person name="Shelest E."/>
            <person name="Marcet-Houben M."/>
            <person name="Horn F."/>
            <person name="Wehner S."/>
            <person name="Hoffmann K."/>
            <person name="Riege K."/>
            <person name="Sammeth M."/>
            <person name="Nowrousian M."/>
            <person name="Valiante V."/>
            <person name="Linde J."/>
            <person name="Jacobsen I.D."/>
            <person name="Marz M."/>
            <person name="Brakhage A.A."/>
            <person name="Gabaldon T."/>
            <person name="Bocker S."/>
            <person name="Voigt K."/>
        </authorList>
    </citation>
    <scope>NUCLEOTIDE SEQUENCE [LARGE SCALE GENOMIC DNA]</scope>
    <source>
        <strain evidence="1">FSU 9682</strain>
    </source>
</reference>
<dbReference type="VEuPathDB" id="FungiDB:LCOR_06054.1"/>
<comment type="caution">
    <text evidence="1">The sequence shown here is derived from an EMBL/GenBank/DDBJ whole genome shotgun (WGS) entry which is preliminary data.</text>
</comment>
<gene>
    <name evidence="1" type="ORF">LCOR_06054.1</name>
</gene>
<dbReference type="EMBL" id="CBTN010000025">
    <property type="protein sequence ID" value="CDH54840.1"/>
    <property type="molecule type" value="Genomic_DNA"/>
</dbReference>
<dbReference type="SUPFAM" id="SSF52047">
    <property type="entry name" value="RNI-like"/>
    <property type="match status" value="1"/>
</dbReference>
<dbReference type="InterPro" id="IPR032675">
    <property type="entry name" value="LRR_dom_sf"/>
</dbReference>
<evidence type="ECO:0000313" key="2">
    <source>
        <dbReference type="Proteomes" id="UP000027586"/>
    </source>
</evidence>
<proteinExistence type="predicted"/>
<evidence type="ECO:0000313" key="1">
    <source>
        <dbReference type="EMBL" id="CDH54840.1"/>
    </source>
</evidence>
<dbReference type="Proteomes" id="UP000027586">
    <property type="component" value="Unassembled WGS sequence"/>
</dbReference>
<evidence type="ECO:0008006" key="3">
    <source>
        <dbReference type="Google" id="ProtNLM"/>
    </source>
</evidence>
<keyword evidence="2" id="KW-1185">Reference proteome</keyword>
<sequence length="329" mass="37165">MPYNTLTMAIIQSVRPLKVEDTWLPAIRHLKYGDYPSGGFSQRAKFKPYEQQGLVTFSIVPGNHVFALDDIAPFIIHRHATLQLLELKCDLNTINTSEMADAMKNNLQIEFTRLEKIVAFTISHVTNMLSYSTFLTWIVQRAPYLQEITLYGYTISKNILKAMAKCEHLRTVSLDTGTNQLPDNHDTLVAEFVRDHVNHMADKVAPMLIDAFRGLKSLTTFHLFTNDLAPEPFDRLFESLHQGSHHLEALHIGSSGTMTNRVLYQISRNQNLRRLTISGNMSDAQGGMLSLQACRHLNHLTSYWPIDEDIQSILKESTPCIISAPSGLG</sequence>
<accession>A0A068RYK7</accession>
<name>A0A068RYK7_9FUNG</name>